<keyword evidence="2" id="KW-1185">Reference proteome</keyword>
<proteinExistence type="predicted"/>
<dbReference type="CDD" id="cd06561">
    <property type="entry name" value="AlkD_like"/>
    <property type="match status" value="1"/>
</dbReference>
<protein>
    <submittedName>
        <fullName evidence="1">DNA alkylation repair protein</fullName>
    </submittedName>
</protein>
<evidence type="ECO:0000313" key="1">
    <source>
        <dbReference type="EMBL" id="XAH76492.1"/>
    </source>
</evidence>
<dbReference type="InterPro" id="IPR014825">
    <property type="entry name" value="DNA_alkylation"/>
</dbReference>
<dbReference type="EMBL" id="CP146256">
    <property type="protein sequence ID" value="XAH76492.1"/>
    <property type="molecule type" value="Genomic_DNA"/>
</dbReference>
<dbReference type="Pfam" id="PF08713">
    <property type="entry name" value="DNA_alkylation"/>
    <property type="match status" value="1"/>
</dbReference>
<dbReference type="RefSeq" id="WP_342760070.1">
    <property type="nucleotide sequence ID" value="NZ_CP146256.1"/>
</dbReference>
<gene>
    <name evidence="1" type="ORF">V6984_00120</name>
</gene>
<accession>A0ABZ3F3K4</accession>
<dbReference type="Gene3D" id="1.25.10.90">
    <property type="match status" value="1"/>
</dbReference>
<dbReference type="SUPFAM" id="SSF48371">
    <property type="entry name" value="ARM repeat"/>
    <property type="match status" value="1"/>
</dbReference>
<reference evidence="1 2" key="1">
    <citation type="submission" date="2024-02" db="EMBL/GenBank/DDBJ databases">
        <title>Bacterial strain from lacustrine sediment.</title>
        <authorList>
            <person name="Petit C."/>
            <person name="Fadhlaoui K."/>
        </authorList>
    </citation>
    <scope>NUCLEOTIDE SEQUENCE [LARGE SCALE GENOMIC DNA]</scope>
    <source>
        <strain evidence="1 2">IPX-CK</strain>
    </source>
</reference>
<dbReference type="Proteomes" id="UP001451571">
    <property type="component" value="Chromosome"/>
</dbReference>
<organism evidence="1 2">
    <name type="scientific">Kineothrix sedimenti</name>
    <dbReference type="NCBI Taxonomy" id="3123317"/>
    <lineage>
        <taxon>Bacteria</taxon>
        <taxon>Bacillati</taxon>
        <taxon>Bacillota</taxon>
        <taxon>Clostridia</taxon>
        <taxon>Lachnospirales</taxon>
        <taxon>Lachnospiraceae</taxon>
        <taxon>Kineothrix</taxon>
    </lineage>
</organism>
<dbReference type="InterPro" id="IPR016024">
    <property type="entry name" value="ARM-type_fold"/>
</dbReference>
<dbReference type="PANTHER" id="PTHR34070">
    <property type="entry name" value="ARMADILLO-TYPE FOLD"/>
    <property type="match status" value="1"/>
</dbReference>
<dbReference type="PANTHER" id="PTHR34070:SF1">
    <property type="entry name" value="DNA ALKYLATION REPAIR PROTEIN"/>
    <property type="match status" value="1"/>
</dbReference>
<name>A0ABZ3F3K4_9FIRM</name>
<evidence type="ECO:0000313" key="2">
    <source>
        <dbReference type="Proteomes" id="UP001451571"/>
    </source>
</evidence>
<sequence>MNVRVEEIRKEIYDLADEKYREFQIRLLPGTGNFVGVRLPRLREMAKKIAKYEGEEYLRIALCRNPEEELFEEIMLQGMIIGYMKTDISDIFSYTERFIPKIDNWSVCDSFCGGLKHTVRYPLQMWEWLQRYLHSDEEFAIRFGVVMLLNYYICDSYINDLFPIFDEIHHEGYYVKMAVAWAISLCYGKYPKETTEYLNNSRLDDFTYHKALQKITELRSAGKAEKDMMKKMRRMNL</sequence>